<gene>
    <name evidence="1" type="ORF">F383_19578</name>
</gene>
<reference evidence="2" key="1">
    <citation type="submission" date="2014-09" db="EMBL/GenBank/DDBJ databases">
        <authorList>
            <person name="Mudge J."/>
            <person name="Ramaraj T."/>
            <person name="Lindquist I.E."/>
            <person name="Bharti A.K."/>
            <person name="Sundararajan A."/>
            <person name="Cameron C.T."/>
            <person name="Woodward J.E."/>
            <person name="May G.D."/>
            <person name="Brubaker C."/>
            <person name="Broadhvest J."/>
            <person name="Wilkins T.A."/>
        </authorList>
    </citation>
    <scope>NUCLEOTIDE SEQUENCE</scope>
    <source>
        <strain evidence="2">cv. AKA8401</strain>
    </source>
</reference>
<dbReference type="Proteomes" id="UP000032142">
    <property type="component" value="Unassembled WGS sequence"/>
</dbReference>
<proteinExistence type="predicted"/>
<name>A0A0B0ND71_GOSAR</name>
<dbReference type="EMBL" id="KN397769">
    <property type="protein sequence ID" value="KHG12493.1"/>
    <property type="molecule type" value="Genomic_DNA"/>
</dbReference>
<protein>
    <submittedName>
        <fullName evidence="1">Uncharacterized protein</fullName>
    </submittedName>
</protein>
<sequence>MTVPYSTLSGDH</sequence>
<keyword evidence="2" id="KW-1185">Reference proteome</keyword>
<accession>A0A0B0ND71</accession>
<evidence type="ECO:0000313" key="1">
    <source>
        <dbReference type="EMBL" id="KHG12493.1"/>
    </source>
</evidence>
<organism evidence="1 2">
    <name type="scientific">Gossypium arboreum</name>
    <name type="common">Tree cotton</name>
    <name type="synonym">Gossypium nanking</name>
    <dbReference type="NCBI Taxonomy" id="29729"/>
    <lineage>
        <taxon>Eukaryota</taxon>
        <taxon>Viridiplantae</taxon>
        <taxon>Streptophyta</taxon>
        <taxon>Embryophyta</taxon>
        <taxon>Tracheophyta</taxon>
        <taxon>Spermatophyta</taxon>
        <taxon>Magnoliopsida</taxon>
        <taxon>eudicotyledons</taxon>
        <taxon>Gunneridae</taxon>
        <taxon>Pentapetalae</taxon>
        <taxon>rosids</taxon>
        <taxon>malvids</taxon>
        <taxon>Malvales</taxon>
        <taxon>Malvaceae</taxon>
        <taxon>Malvoideae</taxon>
        <taxon>Gossypium</taxon>
    </lineage>
</organism>
<evidence type="ECO:0000313" key="2">
    <source>
        <dbReference type="Proteomes" id="UP000032142"/>
    </source>
</evidence>